<sequence>MVTADPSIRSAERFRLRSRYPRTIGRNARLGSHGDAPASEILVLRTADGRTGWGLVEGAPGDASRLVGRSLSEQISPDSGVLDPAERWADVALHDLLGVVADAPVHALLGGHGPLVPAGPDGSGAPASPGSHASPGSPAVPVYDGAMYFDDLDPDASPRGIDVILAQCRADAAAGFTGFKLKIGRGHRWMPREAGDRRDVEVTRAVREAFPDARILVDANDGYDLAGFLRYLEAVADVDLYWVEEPFLDDAGDLAALRAWLDAHCPATRIAEGESSPDVPALMPIAAAGHIDVLLMDVLSFGITAWRQLMPEVIAAGAHASPHAWGEPLKTVYAAHLAAGLGGVEIVEGVPGTVDGIDPALLRPVDGMLHLSDRPGFGIPLPEDEHLLPSR</sequence>
<keyword evidence="2" id="KW-0479">Metal-binding</keyword>
<dbReference type="PANTHER" id="PTHR13794:SF58">
    <property type="entry name" value="MITOCHONDRIAL ENOLASE SUPERFAMILY MEMBER 1"/>
    <property type="match status" value="1"/>
</dbReference>
<dbReference type="SMART" id="SM00922">
    <property type="entry name" value="MR_MLE"/>
    <property type="match status" value="1"/>
</dbReference>
<evidence type="ECO:0000313" key="6">
    <source>
        <dbReference type="Proteomes" id="UP000023067"/>
    </source>
</evidence>
<gene>
    <name evidence="5" type="ORF">BF93_12165</name>
</gene>
<keyword evidence="6" id="KW-1185">Reference proteome</keyword>
<reference evidence="5 6" key="1">
    <citation type="submission" date="2014-02" db="EMBL/GenBank/DDBJ databases">
        <title>Genome sequence of Brachybacterium phenoliresistens strain W13A50.</title>
        <authorList>
            <person name="Wang X."/>
        </authorList>
    </citation>
    <scope>NUCLEOTIDE SEQUENCE [LARGE SCALE GENOMIC DNA]</scope>
    <source>
        <strain evidence="5 6">W13A50</strain>
    </source>
</reference>
<dbReference type="AlphaFoldDB" id="Z9JX34"/>
<dbReference type="InterPro" id="IPR036849">
    <property type="entry name" value="Enolase-like_C_sf"/>
</dbReference>
<dbReference type="InterPro" id="IPR046945">
    <property type="entry name" value="RHMD-like"/>
</dbReference>
<comment type="cofactor">
    <cofactor evidence="1">
        <name>Mg(2+)</name>
        <dbReference type="ChEBI" id="CHEBI:18420"/>
    </cofactor>
</comment>
<dbReference type="Gene3D" id="3.20.20.120">
    <property type="entry name" value="Enolase-like C-terminal domain"/>
    <property type="match status" value="1"/>
</dbReference>
<dbReference type="HOGENOM" id="CLU_760266_0_0_11"/>
<dbReference type="SFLD" id="SFLDS00001">
    <property type="entry name" value="Enolase"/>
    <property type="match status" value="1"/>
</dbReference>
<organism evidence="5 6">
    <name type="scientific">Brachybacterium phenoliresistens</name>
    <dbReference type="NCBI Taxonomy" id="396014"/>
    <lineage>
        <taxon>Bacteria</taxon>
        <taxon>Bacillati</taxon>
        <taxon>Actinomycetota</taxon>
        <taxon>Actinomycetes</taxon>
        <taxon>Micrococcales</taxon>
        <taxon>Dermabacteraceae</taxon>
        <taxon>Brachybacterium</taxon>
    </lineage>
</organism>
<dbReference type="SUPFAM" id="SSF51604">
    <property type="entry name" value="Enolase C-terminal domain-like"/>
    <property type="match status" value="1"/>
</dbReference>
<dbReference type="SUPFAM" id="SSF54826">
    <property type="entry name" value="Enolase N-terminal domain-like"/>
    <property type="match status" value="1"/>
</dbReference>
<dbReference type="OrthoDB" id="9774531at2"/>
<evidence type="ECO:0000256" key="1">
    <source>
        <dbReference type="ARBA" id="ARBA00001946"/>
    </source>
</evidence>
<dbReference type="eggNOG" id="COG4948">
    <property type="taxonomic scope" value="Bacteria"/>
</dbReference>
<dbReference type="Proteomes" id="UP000023067">
    <property type="component" value="Unassembled WGS sequence"/>
</dbReference>
<dbReference type="PANTHER" id="PTHR13794">
    <property type="entry name" value="ENOLASE SUPERFAMILY, MANDELATE RACEMASE"/>
    <property type="match status" value="1"/>
</dbReference>
<name>Z9JX34_9MICO</name>
<proteinExistence type="predicted"/>
<dbReference type="RefSeq" id="WP_038370895.1">
    <property type="nucleotide sequence ID" value="NZ_KK069989.1"/>
</dbReference>
<dbReference type="InterPro" id="IPR029065">
    <property type="entry name" value="Enolase_C-like"/>
</dbReference>
<dbReference type="GO" id="GO:0016052">
    <property type="term" value="P:carbohydrate catabolic process"/>
    <property type="evidence" value="ECO:0007669"/>
    <property type="project" value="TreeGrafter"/>
</dbReference>
<dbReference type="InterPro" id="IPR029017">
    <property type="entry name" value="Enolase-like_N"/>
</dbReference>
<dbReference type="Gene3D" id="3.30.390.10">
    <property type="entry name" value="Enolase-like, N-terminal domain"/>
    <property type="match status" value="1"/>
</dbReference>
<protein>
    <submittedName>
        <fullName evidence="5">Mandelate racemase</fullName>
    </submittedName>
</protein>
<evidence type="ECO:0000313" key="5">
    <source>
        <dbReference type="EMBL" id="EWS82352.1"/>
    </source>
</evidence>
<keyword evidence="3" id="KW-0460">Magnesium</keyword>
<dbReference type="GO" id="GO:0016836">
    <property type="term" value="F:hydro-lyase activity"/>
    <property type="evidence" value="ECO:0007669"/>
    <property type="project" value="TreeGrafter"/>
</dbReference>
<dbReference type="STRING" id="396014.BF93_12165"/>
<evidence type="ECO:0000259" key="4">
    <source>
        <dbReference type="SMART" id="SM00922"/>
    </source>
</evidence>
<dbReference type="EMBL" id="JDYK01000003">
    <property type="protein sequence ID" value="EWS82352.1"/>
    <property type="molecule type" value="Genomic_DNA"/>
</dbReference>
<dbReference type="Pfam" id="PF13378">
    <property type="entry name" value="MR_MLE_C"/>
    <property type="match status" value="1"/>
</dbReference>
<comment type="caution">
    <text evidence="5">The sequence shown here is derived from an EMBL/GenBank/DDBJ whole genome shotgun (WGS) entry which is preliminary data.</text>
</comment>
<feature type="domain" description="Mandelate racemase/muconate lactonizing enzyme C-terminal" evidence="4">
    <location>
        <begin position="161"/>
        <end position="267"/>
    </location>
</feature>
<accession>Z9JX34</accession>
<dbReference type="PATRIC" id="fig|396014.3.peg.940"/>
<evidence type="ECO:0000256" key="3">
    <source>
        <dbReference type="ARBA" id="ARBA00022842"/>
    </source>
</evidence>
<evidence type="ECO:0000256" key="2">
    <source>
        <dbReference type="ARBA" id="ARBA00022723"/>
    </source>
</evidence>
<dbReference type="InterPro" id="IPR013342">
    <property type="entry name" value="Mandelate_racemase_C"/>
</dbReference>
<dbReference type="GO" id="GO:0000287">
    <property type="term" value="F:magnesium ion binding"/>
    <property type="evidence" value="ECO:0007669"/>
    <property type="project" value="TreeGrafter"/>
</dbReference>